<keyword evidence="3" id="KW-1003">Cell membrane</keyword>
<dbReference type="EMBL" id="BNCD01000013">
    <property type="protein sequence ID" value="GHH82953.1"/>
    <property type="molecule type" value="Genomic_DNA"/>
</dbReference>
<evidence type="ECO:0000256" key="1">
    <source>
        <dbReference type="ARBA" id="ARBA00004651"/>
    </source>
</evidence>
<reference evidence="8" key="1">
    <citation type="journal article" date="2014" name="Int. J. Syst. Evol. Microbiol.">
        <title>Complete genome sequence of Corynebacterium casei LMG S-19264T (=DSM 44701T), isolated from a smear-ripened cheese.</title>
        <authorList>
            <consortium name="US DOE Joint Genome Institute (JGI-PGF)"/>
            <person name="Walter F."/>
            <person name="Albersmeier A."/>
            <person name="Kalinowski J."/>
            <person name="Ruckert C."/>
        </authorList>
    </citation>
    <scope>NUCLEOTIDE SEQUENCE</scope>
    <source>
        <strain evidence="8">JCM 5069</strain>
    </source>
</reference>
<evidence type="ECO:0000256" key="7">
    <source>
        <dbReference type="SAM" id="Phobius"/>
    </source>
</evidence>
<comment type="caution">
    <text evidence="8">The sequence shown here is derived from an EMBL/GenBank/DDBJ whole genome shotgun (WGS) entry which is preliminary data.</text>
</comment>
<dbReference type="InterPro" id="IPR036259">
    <property type="entry name" value="MFS_trans_sf"/>
</dbReference>
<organism evidence="8 9">
    <name type="scientific">Streptomyces sulfonofaciens</name>
    <dbReference type="NCBI Taxonomy" id="68272"/>
    <lineage>
        <taxon>Bacteria</taxon>
        <taxon>Bacillati</taxon>
        <taxon>Actinomycetota</taxon>
        <taxon>Actinomycetes</taxon>
        <taxon>Kitasatosporales</taxon>
        <taxon>Streptomycetaceae</taxon>
        <taxon>Streptomyces</taxon>
    </lineage>
</organism>
<dbReference type="InterPro" id="IPR011701">
    <property type="entry name" value="MFS"/>
</dbReference>
<evidence type="ECO:0000256" key="4">
    <source>
        <dbReference type="ARBA" id="ARBA00022692"/>
    </source>
</evidence>
<dbReference type="Pfam" id="PF07690">
    <property type="entry name" value="MFS_1"/>
    <property type="match status" value="1"/>
</dbReference>
<dbReference type="SUPFAM" id="SSF103473">
    <property type="entry name" value="MFS general substrate transporter"/>
    <property type="match status" value="1"/>
</dbReference>
<evidence type="ECO:0000256" key="3">
    <source>
        <dbReference type="ARBA" id="ARBA00022475"/>
    </source>
</evidence>
<feature type="transmembrane region" description="Helical" evidence="7">
    <location>
        <begin position="167"/>
        <end position="190"/>
    </location>
</feature>
<keyword evidence="6 7" id="KW-0472">Membrane</keyword>
<dbReference type="RefSeq" id="WP_189934636.1">
    <property type="nucleotide sequence ID" value="NZ_BNCD01000013.1"/>
</dbReference>
<comment type="subcellular location">
    <subcellularLocation>
        <location evidence="1">Cell membrane</location>
        <topology evidence="1">Multi-pass membrane protein</topology>
    </subcellularLocation>
</comment>
<keyword evidence="9" id="KW-1185">Reference proteome</keyword>
<keyword evidence="5 7" id="KW-1133">Transmembrane helix</keyword>
<dbReference type="Proteomes" id="UP000603708">
    <property type="component" value="Unassembled WGS sequence"/>
</dbReference>
<evidence type="ECO:0000256" key="6">
    <source>
        <dbReference type="ARBA" id="ARBA00023136"/>
    </source>
</evidence>
<feature type="transmembrane region" description="Helical" evidence="7">
    <location>
        <begin position="80"/>
        <end position="98"/>
    </location>
</feature>
<keyword evidence="4 7" id="KW-0812">Transmembrane</keyword>
<dbReference type="PANTHER" id="PTHR23517:SF2">
    <property type="entry name" value="MULTIDRUG RESISTANCE PROTEIN MDTH"/>
    <property type="match status" value="1"/>
</dbReference>
<feature type="transmembrane region" description="Helical" evidence="7">
    <location>
        <begin position="217"/>
        <end position="241"/>
    </location>
</feature>
<dbReference type="InterPro" id="IPR050171">
    <property type="entry name" value="MFS_Transporters"/>
</dbReference>
<feature type="transmembrane region" description="Helical" evidence="7">
    <location>
        <begin position="378"/>
        <end position="400"/>
    </location>
</feature>
<sequence length="426" mass="43925">MTAKLHLLPPPGGLRRFAVANLINTVGSGLYITSGTLFFTRAVGLTVEETALGMTVGTGVGLALMMVFGRLSDRFGPKPVYVSLLVAQALMMAAFTQVRSFSWFLVVAVVSGIADRGIAGTAGALIHAMSDAENRITARAQLRTSTNVGLGLGTLIAGTSLLVDTAAAYTCVVAGNAVLFGTAAAMLLGVDAGHRRAPGTAGAATARTAAPLRDRRYLAVTAANGLLALHASVLSFALPLWVAGHTEAPKWSIAMVMIVNTVLVVLLQVRVSRRTGTVPQAARMARLTGVVFAMACLTMAATRSLGPALSVGVLLLWAVIYTAGELAQTSAEFCLGFELAPDHAQGAYQSVFALGPGVMRALAPTLLATLVLGNGSTGWLALAGFFLVSGLLVSAAARSANRDRGTFRRPAETFTVPSAERSAASS</sequence>
<dbReference type="GO" id="GO:0022857">
    <property type="term" value="F:transmembrane transporter activity"/>
    <property type="evidence" value="ECO:0007669"/>
    <property type="project" value="InterPro"/>
</dbReference>
<keyword evidence="2" id="KW-0813">Transport</keyword>
<evidence type="ECO:0000313" key="9">
    <source>
        <dbReference type="Proteomes" id="UP000603708"/>
    </source>
</evidence>
<protein>
    <submittedName>
        <fullName evidence="8">MFS transporter</fullName>
    </submittedName>
</protein>
<feature type="transmembrane region" description="Helical" evidence="7">
    <location>
        <begin position="140"/>
        <end position="161"/>
    </location>
</feature>
<feature type="transmembrane region" description="Helical" evidence="7">
    <location>
        <begin position="308"/>
        <end position="327"/>
    </location>
</feature>
<proteinExistence type="predicted"/>
<feature type="transmembrane region" description="Helical" evidence="7">
    <location>
        <begin position="21"/>
        <end position="39"/>
    </location>
</feature>
<evidence type="ECO:0000256" key="2">
    <source>
        <dbReference type="ARBA" id="ARBA00022448"/>
    </source>
</evidence>
<name>A0A919GEY9_9ACTN</name>
<dbReference type="AlphaFoldDB" id="A0A919GEY9"/>
<accession>A0A919GEY9</accession>
<evidence type="ECO:0000313" key="8">
    <source>
        <dbReference type="EMBL" id="GHH82953.1"/>
    </source>
</evidence>
<feature type="transmembrane region" description="Helical" evidence="7">
    <location>
        <begin position="104"/>
        <end position="128"/>
    </location>
</feature>
<dbReference type="Gene3D" id="1.20.1250.20">
    <property type="entry name" value="MFS general substrate transporter like domains"/>
    <property type="match status" value="1"/>
</dbReference>
<dbReference type="PANTHER" id="PTHR23517">
    <property type="entry name" value="RESISTANCE PROTEIN MDTM, PUTATIVE-RELATED-RELATED"/>
    <property type="match status" value="1"/>
</dbReference>
<reference evidence="8" key="2">
    <citation type="submission" date="2020-09" db="EMBL/GenBank/DDBJ databases">
        <authorList>
            <person name="Sun Q."/>
            <person name="Ohkuma M."/>
        </authorList>
    </citation>
    <scope>NUCLEOTIDE SEQUENCE</scope>
    <source>
        <strain evidence="8">JCM 5069</strain>
    </source>
</reference>
<gene>
    <name evidence="8" type="ORF">GCM10018793_43830</name>
</gene>
<feature type="transmembrane region" description="Helical" evidence="7">
    <location>
        <begin position="51"/>
        <end position="68"/>
    </location>
</feature>
<dbReference type="GO" id="GO:0005886">
    <property type="term" value="C:plasma membrane"/>
    <property type="evidence" value="ECO:0007669"/>
    <property type="project" value="UniProtKB-SubCell"/>
</dbReference>
<evidence type="ECO:0000256" key="5">
    <source>
        <dbReference type="ARBA" id="ARBA00022989"/>
    </source>
</evidence>
<feature type="transmembrane region" description="Helical" evidence="7">
    <location>
        <begin position="253"/>
        <end position="272"/>
    </location>
</feature>